<dbReference type="PANTHER" id="PTHR43818:SF11">
    <property type="entry name" value="BCDNA.GH03377"/>
    <property type="match status" value="1"/>
</dbReference>
<evidence type="ECO:0000259" key="3">
    <source>
        <dbReference type="Pfam" id="PF16490"/>
    </source>
</evidence>
<dbReference type="InterPro" id="IPR036291">
    <property type="entry name" value="NAD(P)-bd_dom_sf"/>
</dbReference>
<feature type="domain" description="Putative oxidoreductase C-terminal" evidence="3">
    <location>
        <begin position="189"/>
        <end position="465"/>
    </location>
</feature>
<sequence>MFSAHHFKNYSRRNKTFVGLCLLFMVGIGCKNEGKKTTEFEVKLVTLDPGHFHAALVQKSMYKEINPLVHVYAPDGAELNAYLKLIEKYNTRAEDPTKWQEEVYKGENYLQKMLDEKKGNVVMLAGNNQKKTEYIRKSVDAGFNVLSDKPMAIDTKGFQDLEQAFEVADKNKVLLYDIMTERYEITNMLQKELSLQQDVFGTLEKGTVDHPAITKESVHHFFKYVSGSPLIRPQWYFDVNQEGNGLVDVTTHLVDMIQWECFSDQHIDYKTDVNMLSAKRWATAITPSQFKKSTAAVVYPAYLKPAIKDSILNVYSNGEMNYTLKGVHAKVSVIWNFEAPEGTGDTHYSVMRGTKASLIIKQGKAQQYKPTLYIEPQKTDLKAYESLLKICLGKIAKTYPGLELKANKNGWEVIIPEKYKVGHEAHFAEVTKKYLGFLKEGKLPEWEKKALLSKYYTTTKALELALKN</sequence>
<dbReference type="Proteomes" id="UP000192678">
    <property type="component" value="Unassembled WGS sequence"/>
</dbReference>
<dbReference type="InterPro" id="IPR000683">
    <property type="entry name" value="Gfo/Idh/MocA-like_OxRdtase_N"/>
</dbReference>
<evidence type="ECO:0000256" key="1">
    <source>
        <dbReference type="ARBA" id="ARBA00023002"/>
    </source>
</evidence>
<dbReference type="STRING" id="475255.SAMN04488101_11784"/>
<dbReference type="AlphaFoldDB" id="A0A1W2EYX8"/>
<dbReference type="PANTHER" id="PTHR43818">
    <property type="entry name" value="BCDNA.GH03377"/>
    <property type="match status" value="1"/>
</dbReference>
<keyword evidence="1" id="KW-0560">Oxidoreductase</keyword>
<dbReference type="SUPFAM" id="SSF51735">
    <property type="entry name" value="NAD(P)-binding Rossmann-fold domains"/>
    <property type="match status" value="1"/>
</dbReference>
<accession>A0A1W2EYX8</accession>
<reference evidence="4 5" key="1">
    <citation type="submission" date="2017-04" db="EMBL/GenBank/DDBJ databases">
        <authorList>
            <person name="Afonso C.L."/>
            <person name="Miller P.J."/>
            <person name="Scott M.A."/>
            <person name="Spackman E."/>
            <person name="Goraichik I."/>
            <person name="Dimitrov K.M."/>
            <person name="Suarez D.L."/>
            <person name="Swayne D.E."/>
        </authorList>
    </citation>
    <scope>NUCLEOTIDE SEQUENCE [LARGE SCALE GENOMIC DNA]</scope>
    <source>
        <strain evidence="4 5">DSM 19625</strain>
    </source>
</reference>
<dbReference type="Gene3D" id="3.40.50.720">
    <property type="entry name" value="NAD(P)-binding Rossmann-like Domain"/>
    <property type="match status" value="1"/>
</dbReference>
<dbReference type="EMBL" id="FWYB01000017">
    <property type="protein sequence ID" value="SMD14436.1"/>
    <property type="molecule type" value="Genomic_DNA"/>
</dbReference>
<dbReference type="InterPro" id="IPR032459">
    <property type="entry name" value="Oxidoreduct_C"/>
</dbReference>
<feature type="domain" description="Gfo/Idh/MocA-like oxidoreductase N-terminal" evidence="2">
    <location>
        <begin position="85"/>
        <end position="174"/>
    </location>
</feature>
<evidence type="ECO:0000259" key="2">
    <source>
        <dbReference type="Pfam" id="PF01408"/>
    </source>
</evidence>
<dbReference type="Pfam" id="PF01408">
    <property type="entry name" value="GFO_IDH_MocA"/>
    <property type="match status" value="1"/>
</dbReference>
<dbReference type="RefSeq" id="WP_084291700.1">
    <property type="nucleotide sequence ID" value="NZ_FWYB01000017.1"/>
</dbReference>
<evidence type="ECO:0000313" key="4">
    <source>
        <dbReference type="EMBL" id="SMD14436.1"/>
    </source>
</evidence>
<keyword evidence="5" id="KW-1185">Reference proteome</keyword>
<organism evidence="4 5">
    <name type="scientific">Pedobacter nyackensis</name>
    <dbReference type="NCBI Taxonomy" id="475255"/>
    <lineage>
        <taxon>Bacteria</taxon>
        <taxon>Pseudomonadati</taxon>
        <taxon>Bacteroidota</taxon>
        <taxon>Sphingobacteriia</taxon>
        <taxon>Sphingobacteriales</taxon>
        <taxon>Sphingobacteriaceae</taxon>
        <taxon>Pedobacter</taxon>
    </lineage>
</organism>
<proteinExistence type="predicted"/>
<evidence type="ECO:0000313" key="5">
    <source>
        <dbReference type="Proteomes" id="UP000192678"/>
    </source>
</evidence>
<gene>
    <name evidence="4" type="ORF">SAMN04488101_11784</name>
</gene>
<dbReference type="GO" id="GO:0000166">
    <property type="term" value="F:nucleotide binding"/>
    <property type="evidence" value="ECO:0007669"/>
    <property type="project" value="InterPro"/>
</dbReference>
<name>A0A1W2EYX8_9SPHI</name>
<dbReference type="Pfam" id="PF16490">
    <property type="entry name" value="Oxidoreduct_C"/>
    <property type="match status" value="1"/>
</dbReference>
<dbReference type="InterPro" id="IPR050463">
    <property type="entry name" value="Gfo/Idh/MocA_oxidrdct_glycsds"/>
</dbReference>
<protein>
    <submittedName>
        <fullName evidence="4">Oxidoreductase family, NAD-binding Rossmann fold</fullName>
    </submittedName>
</protein>
<dbReference type="GO" id="GO:0016491">
    <property type="term" value="F:oxidoreductase activity"/>
    <property type="evidence" value="ECO:0007669"/>
    <property type="project" value="UniProtKB-KW"/>
</dbReference>